<evidence type="ECO:0000313" key="9">
    <source>
        <dbReference type="Proteomes" id="UP000002008"/>
    </source>
</evidence>
<feature type="transmembrane region" description="Helical" evidence="6">
    <location>
        <begin position="12"/>
        <end position="34"/>
    </location>
</feature>
<feature type="transmembrane region" description="Helical" evidence="6">
    <location>
        <begin position="232"/>
        <end position="250"/>
    </location>
</feature>
<dbReference type="PANTHER" id="PTHR42718:SF9">
    <property type="entry name" value="MAJOR FACILITATOR SUPERFAMILY MULTIDRUG TRANSPORTER MFSC"/>
    <property type="match status" value="1"/>
</dbReference>
<dbReference type="PANTHER" id="PTHR42718">
    <property type="entry name" value="MAJOR FACILITATOR SUPERFAMILY MULTIDRUG TRANSPORTER MFSC"/>
    <property type="match status" value="1"/>
</dbReference>
<evidence type="ECO:0000256" key="6">
    <source>
        <dbReference type="SAM" id="Phobius"/>
    </source>
</evidence>
<dbReference type="InterPro" id="IPR011701">
    <property type="entry name" value="MFS"/>
</dbReference>
<dbReference type="eggNOG" id="COG2814">
    <property type="taxonomic scope" value="Bacteria"/>
</dbReference>
<dbReference type="Proteomes" id="UP000002008">
    <property type="component" value="Chromosome"/>
</dbReference>
<evidence type="ECO:0000256" key="1">
    <source>
        <dbReference type="ARBA" id="ARBA00004651"/>
    </source>
</evidence>
<dbReference type="InterPro" id="IPR020846">
    <property type="entry name" value="MFS_dom"/>
</dbReference>
<dbReference type="PROSITE" id="PS50850">
    <property type="entry name" value="MFS"/>
    <property type="match status" value="1"/>
</dbReference>
<dbReference type="KEGG" id="cau:Caur_0104"/>
<feature type="transmembrane region" description="Helical" evidence="6">
    <location>
        <begin position="198"/>
        <end position="220"/>
    </location>
</feature>
<dbReference type="InParanoid" id="A9WBF1"/>
<dbReference type="GO" id="GO:0005886">
    <property type="term" value="C:plasma membrane"/>
    <property type="evidence" value="ECO:0000318"/>
    <property type="project" value="GO_Central"/>
</dbReference>
<evidence type="ECO:0000256" key="5">
    <source>
        <dbReference type="ARBA" id="ARBA00023136"/>
    </source>
</evidence>
<keyword evidence="9" id="KW-1185">Reference proteome</keyword>
<dbReference type="InterPro" id="IPR036259">
    <property type="entry name" value="MFS_trans_sf"/>
</dbReference>
<reference evidence="9" key="1">
    <citation type="journal article" date="2011" name="BMC Genomics">
        <title>Complete genome sequence of the filamentous anoxygenic phototrophic bacterium Chloroflexus aurantiacus.</title>
        <authorList>
            <person name="Tang K.H."/>
            <person name="Barry K."/>
            <person name="Chertkov O."/>
            <person name="Dalin E."/>
            <person name="Han C.S."/>
            <person name="Hauser L.J."/>
            <person name="Honchak B.M."/>
            <person name="Karbach L.E."/>
            <person name="Land M.L."/>
            <person name="Lapidus A."/>
            <person name="Larimer F.W."/>
            <person name="Mikhailova N."/>
            <person name="Pitluck S."/>
            <person name="Pierson B.K."/>
            <person name="Blankenship R.E."/>
        </authorList>
    </citation>
    <scope>NUCLEOTIDE SEQUENCE [LARGE SCALE GENOMIC DNA]</scope>
    <source>
        <strain evidence="9">ATCC 29366 / DSM 635 / J-10-fl</strain>
    </source>
</reference>
<dbReference type="FunFam" id="1.20.1720.10:FF:000066">
    <property type="entry name" value="MFS transporter"/>
    <property type="match status" value="1"/>
</dbReference>
<feature type="transmembrane region" description="Helical" evidence="6">
    <location>
        <begin position="166"/>
        <end position="186"/>
    </location>
</feature>
<dbReference type="Pfam" id="PF07690">
    <property type="entry name" value="MFS_1"/>
    <property type="match status" value="1"/>
</dbReference>
<feature type="transmembrane region" description="Helical" evidence="6">
    <location>
        <begin position="392"/>
        <end position="416"/>
    </location>
</feature>
<keyword evidence="2" id="KW-0813">Transport</keyword>
<dbReference type="InterPro" id="IPR001958">
    <property type="entry name" value="Tet-R_TetA/multi-R_MdtG-like"/>
</dbReference>
<dbReference type="PATRIC" id="fig|324602.8.peg.121"/>
<feature type="transmembrane region" description="Helical" evidence="6">
    <location>
        <begin position="103"/>
        <end position="124"/>
    </location>
</feature>
<dbReference type="Gene3D" id="1.20.1250.20">
    <property type="entry name" value="MFS general substrate transporter like domains"/>
    <property type="match status" value="1"/>
</dbReference>
<evidence type="ECO:0000259" key="7">
    <source>
        <dbReference type="PROSITE" id="PS50850"/>
    </source>
</evidence>
<feature type="transmembrane region" description="Helical" evidence="6">
    <location>
        <begin position="46"/>
        <end position="67"/>
    </location>
</feature>
<evidence type="ECO:0000256" key="4">
    <source>
        <dbReference type="ARBA" id="ARBA00022989"/>
    </source>
</evidence>
<dbReference type="HOGENOM" id="CLU_000960_28_3_0"/>
<keyword evidence="5 6" id="KW-0472">Membrane</keyword>
<sequence>MAVPETDTRRAIMTVLFVGVFMSALDSAIIGPIVPALRAAFAIDNTQVVLVTIIFTLCSLSSTTLMASLSDRYGRRNVYLLNVFGFALGSLIIALSHDLTMVLIGRALQGVCAGGITPTASAVIGDVLPSAERAKALGLIGATSGMAFLVGPVLASLILAVAAWQWIFLLNLPVAAAVIFLGWRALPRATAVHRATAATAFDWPGLTLLVLILVSITLGINQLLDRLLGLTLWPWLFLLVALLTPLLAWREVRAPVPLLPPRLFTNRQLQIVYLLAAGSGIAMGSIIFITSVAVNFGVPISQAGFFLLPLVFLASVTSIIAGRILPRIGGRMAMLIGYGQLMIGTGLLGLPAAPFWLFILATLIMGSGLGIVVGGTLRALVLEEVAAGDRGVAQSVINIAISIGTLIAVALMASIADAFDLSTAYLACTGAMALMTAISLALRRQFSPPSTANAS</sequence>
<proteinExistence type="predicted"/>
<dbReference type="STRING" id="324602.Caur_0104"/>
<protein>
    <submittedName>
        <fullName evidence="8">Major facilitator superfamily MFS_1</fullName>
    </submittedName>
</protein>
<organism evidence="8 9">
    <name type="scientific">Chloroflexus aurantiacus (strain ATCC 29366 / DSM 635 / J-10-fl)</name>
    <dbReference type="NCBI Taxonomy" id="324602"/>
    <lineage>
        <taxon>Bacteria</taxon>
        <taxon>Bacillati</taxon>
        <taxon>Chloroflexota</taxon>
        <taxon>Chloroflexia</taxon>
        <taxon>Chloroflexales</taxon>
        <taxon>Chloroflexineae</taxon>
        <taxon>Chloroflexaceae</taxon>
        <taxon>Chloroflexus</taxon>
    </lineage>
</organism>
<accession>A9WBF1</accession>
<dbReference type="EMBL" id="CP000909">
    <property type="protein sequence ID" value="ABY33358.1"/>
    <property type="molecule type" value="Genomic_DNA"/>
</dbReference>
<evidence type="ECO:0000313" key="8">
    <source>
        <dbReference type="EMBL" id="ABY33358.1"/>
    </source>
</evidence>
<evidence type="ECO:0000256" key="3">
    <source>
        <dbReference type="ARBA" id="ARBA00022692"/>
    </source>
</evidence>
<dbReference type="SUPFAM" id="SSF103473">
    <property type="entry name" value="MFS general substrate transporter"/>
    <property type="match status" value="1"/>
</dbReference>
<feature type="transmembrane region" description="Helical" evidence="6">
    <location>
        <begin position="271"/>
        <end position="294"/>
    </location>
</feature>
<dbReference type="PRINTS" id="PR01035">
    <property type="entry name" value="TCRTETA"/>
</dbReference>
<gene>
    <name evidence="8" type="ordered locus">Caur_0104</name>
</gene>
<evidence type="ECO:0000256" key="2">
    <source>
        <dbReference type="ARBA" id="ARBA00022448"/>
    </source>
</evidence>
<name>A9WBF1_CHLAA</name>
<dbReference type="Gene3D" id="1.20.1720.10">
    <property type="entry name" value="Multidrug resistance protein D"/>
    <property type="match status" value="1"/>
</dbReference>
<dbReference type="GO" id="GO:0022857">
    <property type="term" value="F:transmembrane transporter activity"/>
    <property type="evidence" value="ECO:0000318"/>
    <property type="project" value="GO_Central"/>
</dbReference>
<feature type="transmembrane region" description="Helical" evidence="6">
    <location>
        <begin position="332"/>
        <end position="350"/>
    </location>
</feature>
<comment type="subcellular location">
    <subcellularLocation>
        <location evidence="1">Cell membrane</location>
        <topology evidence="1">Multi-pass membrane protein</topology>
    </subcellularLocation>
</comment>
<feature type="transmembrane region" description="Helical" evidence="6">
    <location>
        <begin position="136"/>
        <end position="160"/>
    </location>
</feature>
<dbReference type="GO" id="GO:0055085">
    <property type="term" value="P:transmembrane transport"/>
    <property type="evidence" value="ECO:0000318"/>
    <property type="project" value="GO_Central"/>
</dbReference>
<dbReference type="CDD" id="cd17321">
    <property type="entry name" value="MFS_MMR_MDR_like"/>
    <property type="match status" value="1"/>
</dbReference>
<keyword evidence="4 6" id="KW-1133">Transmembrane helix</keyword>
<dbReference type="FunCoup" id="A9WBF1">
    <property type="interactions" value="14"/>
</dbReference>
<keyword evidence="3 6" id="KW-0812">Transmembrane</keyword>
<feature type="transmembrane region" description="Helical" evidence="6">
    <location>
        <begin position="422"/>
        <end position="442"/>
    </location>
</feature>
<feature type="transmembrane region" description="Helical" evidence="6">
    <location>
        <begin position="356"/>
        <end position="380"/>
    </location>
</feature>
<feature type="transmembrane region" description="Helical" evidence="6">
    <location>
        <begin position="79"/>
        <end position="97"/>
    </location>
</feature>
<dbReference type="AlphaFoldDB" id="A9WBF1"/>
<dbReference type="EnsemblBacteria" id="ABY33358">
    <property type="protein sequence ID" value="ABY33358"/>
    <property type="gene ID" value="Caur_0104"/>
</dbReference>
<feature type="domain" description="Major facilitator superfamily (MFS) profile" evidence="7">
    <location>
        <begin position="12"/>
        <end position="447"/>
    </location>
</feature>
<feature type="transmembrane region" description="Helical" evidence="6">
    <location>
        <begin position="306"/>
        <end position="325"/>
    </location>
</feature>